<name>A0A5F7ZJC8_MACMU</name>
<sequence>SQHFGRLRQADHLRSAVQDQPGQHGENPSLLKIQKLAVCGGTCLLSQLFRRLRQENHLNLGGGSCSEPRLHHCTPAWVTERDSVSGKKKKKTLNNQFIDVQNSGKCLVGVKIKLRSFWGMPDKEENRPR</sequence>
<protein>
    <submittedName>
        <fullName evidence="2">Uncharacterized protein</fullName>
    </submittedName>
</protein>
<feature type="region of interest" description="Disordered" evidence="1">
    <location>
        <begin position="1"/>
        <end position="27"/>
    </location>
</feature>
<organism evidence="2 3">
    <name type="scientific">Macaca mulatta</name>
    <name type="common">Rhesus macaque</name>
    <dbReference type="NCBI Taxonomy" id="9544"/>
    <lineage>
        <taxon>Eukaryota</taxon>
        <taxon>Metazoa</taxon>
        <taxon>Chordata</taxon>
        <taxon>Craniata</taxon>
        <taxon>Vertebrata</taxon>
        <taxon>Euteleostomi</taxon>
        <taxon>Mammalia</taxon>
        <taxon>Eutheria</taxon>
        <taxon>Euarchontoglires</taxon>
        <taxon>Primates</taxon>
        <taxon>Haplorrhini</taxon>
        <taxon>Catarrhini</taxon>
        <taxon>Cercopithecidae</taxon>
        <taxon>Cercopithecinae</taxon>
        <taxon>Macaca</taxon>
    </lineage>
</organism>
<accession>A0A5F7ZJC8</accession>
<reference evidence="2" key="4">
    <citation type="submission" date="2025-09" db="UniProtKB">
        <authorList>
            <consortium name="Ensembl"/>
        </authorList>
    </citation>
    <scope>IDENTIFICATION</scope>
    <source>
        <strain evidence="2">17573</strain>
    </source>
</reference>
<dbReference type="Bgee" id="ENSMMUG00000055511">
    <property type="expression patterns" value="Expressed in spleen and 1 other cell type or tissue"/>
</dbReference>
<dbReference type="GeneTree" id="ENSGT00940000163244"/>
<evidence type="ECO:0000313" key="3">
    <source>
        <dbReference type="Proteomes" id="UP000006718"/>
    </source>
</evidence>
<keyword evidence="3" id="KW-1185">Reference proteome</keyword>
<dbReference type="Proteomes" id="UP000006718">
    <property type="component" value="Chromosome 11"/>
</dbReference>
<dbReference type="Ensembl" id="ENSMMUT00000096933.1">
    <property type="protein sequence ID" value="ENSMMUP00000065281.1"/>
    <property type="gene ID" value="ENSMMUG00000055511.1"/>
</dbReference>
<evidence type="ECO:0000256" key="1">
    <source>
        <dbReference type="SAM" id="MobiDB-lite"/>
    </source>
</evidence>
<evidence type="ECO:0000313" key="2">
    <source>
        <dbReference type="Ensembl" id="ENSMMUP00000065281.1"/>
    </source>
</evidence>
<reference evidence="2" key="3">
    <citation type="submission" date="2025-08" db="UniProtKB">
        <authorList>
            <consortium name="Ensembl"/>
        </authorList>
    </citation>
    <scope>IDENTIFICATION</scope>
    <source>
        <strain evidence="2">17573</strain>
    </source>
</reference>
<proteinExistence type="predicted"/>
<reference evidence="2" key="2">
    <citation type="submission" date="2019-01" db="EMBL/GenBank/DDBJ databases">
        <authorList>
            <person name="Graves T."/>
            <person name="Eichler E.E."/>
            <person name="Wilson R.K."/>
        </authorList>
    </citation>
    <scope>NUCLEOTIDE SEQUENCE [LARGE SCALE GENOMIC DNA]</scope>
    <source>
        <strain evidence="2">17573</strain>
    </source>
</reference>
<reference evidence="3" key="1">
    <citation type="journal article" date="2007" name="Science">
        <title>Evolutionary and biomedical insights from the rhesus macaque genome.</title>
        <authorList>
            <person name="Gibbs R.A."/>
            <person name="Rogers J."/>
            <person name="Katze M.G."/>
            <person name="Bumgarner R."/>
            <person name="Weinstock G.M."/>
            <person name="Mardis E.R."/>
            <person name="Remington K.A."/>
            <person name="Strausberg R.L."/>
            <person name="Venter J.C."/>
            <person name="Wilson R.K."/>
            <person name="Batzer M.A."/>
            <person name="Bustamante C.D."/>
            <person name="Eichler E.E."/>
            <person name="Hahn M.W."/>
            <person name="Hardison R.C."/>
            <person name="Makova K.D."/>
            <person name="Miller W."/>
            <person name="Milosavljevic A."/>
            <person name="Palermo R.E."/>
            <person name="Siepel A."/>
            <person name="Sikela J.M."/>
            <person name="Attaway T."/>
            <person name="Bell S."/>
            <person name="Bernard K.E."/>
            <person name="Buhay C.J."/>
            <person name="Chandrabose M.N."/>
            <person name="Dao M."/>
            <person name="Davis C."/>
            <person name="Delehaunty K.D."/>
            <person name="Ding Y."/>
            <person name="Dinh H.H."/>
            <person name="Dugan-Rocha S."/>
            <person name="Fulton L.A."/>
            <person name="Gabisi R.A."/>
            <person name="Garner T.T."/>
            <person name="Godfrey J."/>
            <person name="Hawes A.C."/>
            <person name="Hernandez J."/>
            <person name="Hines S."/>
            <person name="Holder M."/>
            <person name="Hume J."/>
            <person name="Jhangiani S.N."/>
            <person name="Joshi V."/>
            <person name="Khan Z.M."/>
            <person name="Kirkness E.F."/>
            <person name="Cree A."/>
            <person name="Fowler R.G."/>
            <person name="Lee S."/>
            <person name="Lewis L.R."/>
            <person name="Li Z."/>
            <person name="Liu Y.-S."/>
            <person name="Moore S.M."/>
            <person name="Muzny D."/>
            <person name="Nazareth L.V."/>
            <person name="Ngo D.N."/>
            <person name="Okwuonu G.O."/>
            <person name="Pai G."/>
            <person name="Parker D."/>
            <person name="Paul H.A."/>
            <person name="Pfannkoch C."/>
            <person name="Pohl C.S."/>
            <person name="Rogers Y.-H.C."/>
            <person name="Ruiz S.J."/>
            <person name="Sabo A."/>
            <person name="Santibanez J."/>
            <person name="Schneider B.W."/>
            <person name="Smith S.M."/>
            <person name="Sodergren E."/>
            <person name="Svatek A.F."/>
            <person name="Utterback T.R."/>
            <person name="Vattathil S."/>
            <person name="Warren W."/>
            <person name="White C.S."/>
            <person name="Chinwalla A.T."/>
            <person name="Feng Y."/>
            <person name="Halpern A.L."/>
            <person name="Hillier L.W."/>
            <person name="Huang X."/>
            <person name="Minx P."/>
            <person name="Nelson J.O."/>
            <person name="Pepin K.H."/>
            <person name="Qin X."/>
            <person name="Sutton G.G."/>
            <person name="Venter E."/>
            <person name="Walenz B.P."/>
            <person name="Wallis J.W."/>
            <person name="Worley K.C."/>
            <person name="Yang S.-P."/>
            <person name="Jones S.M."/>
            <person name="Marra M.A."/>
            <person name="Rocchi M."/>
            <person name="Schein J.E."/>
            <person name="Baertsch R."/>
            <person name="Clarke L."/>
            <person name="Csuros M."/>
            <person name="Glasscock J."/>
            <person name="Harris R.A."/>
            <person name="Havlak P."/>
            <person name="Jackson A.R."/>
            <person name="Jiang H."/>
            <person name="Liu Y."/>
            <person name="Messina D.N."/>
            <person name="Shen Y."/>
            <person name="Song H.X.-Z."/>
            <person name="Wylie T."/>
            <person name="Zhang L."/>
            <person name="Birney E."/>
            <person name="Han K."/>
            <person name="Konkel M.K."/>
            <person name="Lee J."/>
            <person name="Smit A.F.A."/>
            <person name="Ullmer B."/>
            <person name="Wang H."/>
            <person name="Xing J."/>
            <person name="Burhans R."/>
            <person name="Cheng Z."/>
            <person name="Karro J.E."/>
            <person name="Ma J."/>
            <person name="Raney B."/>
            <person name="She X."/>
            <person name="Cox M.J."/>
            <person name="Demuth J.P."/>
            <person name="Dumas L.J."/>
            <person name="Han S.-G."/>
            <person name="Hopkins J."/>
            <person name="Karimpour-Fard A."/>
            <person name="Kim Y.H."/>
            <person name="Pollack J.R."/>
            <person name="Vinar T."/>
            <person name="Addo-Quaye C."/>
            <person name="Degenhardt J."/>
            <person name="Denby A."/>
            <person name="Hubisz M.J."/>
            <person name="Indap A."/>
            <person name="Kosiol C."/>
            <person name="Lahn B.T."/>
            <person name="Lawson H.A."/>
            <person name="Marklein A."/>
            <person name="Nielsen R."/>
            <person name="Vallender E.J."/>
            <person name="Clark A.G."/>
            <person name="Ferguson B."/>
            <person name="Hernandez R.D."/>
            <person name="Hirani K."/>
            <person name="Kehrer-Sawatzki H."/>
            <person name="Kolb J."/>
            <person name="Patil S."/>
            <person name="Pu L.-L."/>
            <person name="Ren Y."/>
            <person name="Smith D.G."/>
            <person name="Wheeler D.A."/>
            <person name="Schenck I."/>
            <person name="Ball E.V."/>
            <person name="Chen R."/>
            <person name="Cooper D.N."/>
            <person name="Giardine B."/>
            <person name="Hsu F."/>
            <person name="Kent W.J."/>
            <person name="Lesk A."/>
            <person name="Nelson D.L."/>
            <person name="O'brien W.E."/>
            <person name="Pruefer K."/>
            <person name="Stenson P.D."/>
            <person name="Wallace J.C."/>
            <person name="Ke H."/>
            <person name="Liu X.-M."/>
            <person name="Wang P."/>
            <person name="Xiang A.P."/>
            <person name="Yang F."/>
            <person name="Barber G.P."/>
            <person name="Haussler D."/>
            <person name="Karolchik D."/>
            <person name="Kern A.D."/>
            <person name="Kuhn R.M."/>
            <person name="Smith K.E."/>
            <person name="Zwieg A.S."/>
        </authorList>
    </citation>
    <scope>NUCLEOTIDE SEQUENCE [LARGE SCALE GENOMIC DNA]</scope>
    <source>
        <strain evidence="3">17573</strain>
    </source>
</reference>
<dbReference type="VEuPathDB" id="HostDB:ENSMMUG00000055511"/>
<dbReference type="AlphaFoldDB" id="A0A5F7ZJC8"/>
<dbReference type="InParanoid" id="A0A5F7ZJC8"/>